<gene>
    <name evidence="3" type="primary">spoIID</name>
    <name evidence="3" type="ORF">GJQ69_01435</name>
</gene>
<dbReference type="AlphaFoldDB" id="A0A859DTA3"/>
<dbReference type="KEGG" id="clf:GJQ69_01435"/>
<reference evidence="3 4" key="1">
    <citation type="submission" date="2019-11" db="EMBL/GenBank/DDBJ databases">
        <authorList>
            <person name="Ren C."/>
            <person name="Wang H."/>
            <person name="Xu Y."/>
        </authorList>
    </citation>
    <scope>NUCLEOTIDE SEQUENCE [LARGE SCALE GENOMIC DNA]</scope>
    <source>
        <strain evidence="3 4">LBM 19010</strain>
    </source>
</reference>
<dbReference type="Pfam" id="PF08486">
    <property type="entry name" value="SpoIID"/>
    <property type="match status" value="1"/>
</dbReference>
<dbReference type="EMBL" id="CP046051">
    <property type="protein sequence ID" value="QKN24729.1"/>
    <property type="molecule type" value="Genomic_DNA"/>
</dbReference>
<dbReference type="InterPro" id="IPR013693">
    <property type="entry name" value="SpoIID/LytB_N"/>
</dbReference>
<organism evidence="3 4">
    <name type="scientific">Caproicibacterium lactatifermentans</name>
    <dbReference type="NCBI Taxonomy" id="2666138"/>
    <lineage>
        <taxon>Bacteria</taxon>
        <taxon>Bacillati</taxon>
        <taxon>Bacillota</taxon>
        <taxon>Clostridia</taxon>
        <taxon>Eubacteriales</taxon>
        <taxon>Oscillospiraceae</taxon>
        <taxon>Caproicibacterium</taxon>
    </lineage>
</organism>
<dbReference type="InterPro" id="IPR013486">
    <property type="entry name" value="SpoIID/LytB"/>
</dbReference>
<evidence type="ECO:0000256" key="1">
    <source>
        <dbReference type="SAM" id="MobiDB-lite"/>
    </source>
</evidence>
<proteinExistence type="predicted"/>
<feature type="domain" description="Sporulation stage II protein D amidase enhancer LytB N-terminal" evidence="2">
    <location>
        <begin position="102"/>
        <end position="204"/>
    </location>
</feature>
<feature type="region of interest" description="Disordered" evidence="1">
    <location>
        <begin position="50"/>
        <end position="78"/>
    </location>
</feature>
<sequence>MYCRRSAKNPDEPNAREWILLKKGNISLLILFFVLLLVLPCLSIQAKSTAARKRTHPSASSAAASSQPKPASAAPQVKKAVSSAAATQKGSRVFRIYDKTSGKVLSVAEPEFLRGTVAAEMSPDSPQEALKAQTVAAYTYYSRLRQLHQKQPDPALQGADFSCETGKWNIYETEAQRRQRWKEDSAKYSANLSAAVDSVYGQVLRSGSALVNATYYAISSGCTENAAAVWGKEYPCLLPVASPGDIYASGYLSTKVLSASQFQAAASTLGCTLSGDASHWVGSIQRTASGMVSSLTLGGKSVKGTDARTAFDLRSANFSIAFANGCFTFTVKGYGHDVGMSQTGAVSMAKQGSTYQQILSWYYPGSTLGKL</sequence>
<dbReference type="NCBIfam" id="TIGR02669">
    <property type="entry name" value="SpoIID_LytB"/>
    <property type="match status" value="1"/>
</dbReference>
<evidence type="ECO:0000313" key="3">
    <source>
        <dbReference type="EMBL" id="QKN24729.1"/>
    </source>
</evidence>
<protein>
    <submittedName>
        <fullName evidence="3">Stage II sporulation protein D</fullName>
    </submittedName>
</protein>
<accession>A0A859DTA3</accession>
<feature type="compositionally biased region" description="Low complexity" evidence="1">
    <location>
        <begin position="57"/>
        <end position="78"/>
    </location>
</feature>
<evidence type="ECO:0000313" key="4">
    <source>
        <dbReference type="Proteomes" id="UP000501316"/>
    </source>
</evidence>
<dbReference type="Proteomes" id="UP000501316">
    <property type="component" value="Chromosome"/>
</dbReference>
<dbReference type="NCBIfam" id="TIGR02870">
    <property type="entry name" value="spore_II_D"/>
    <property type="match status" value="1"/>
</dbReference>
<dbReference type="GO" id="GO:0030435">
    <property type="term" value="P:sporulation resulting in formation of a cellular spore"/>
    <property type="evidence" value="ECO:0007669"/>
    <property type="project" value="InterPro"/>
</dbReference>
<name>A0A859DTA3_9FIRM</name>
<evidence type="ECO:0000259" key="2">
    <source>
        <dbReference type="Pfam" id="PF08486"/>
    </source>
</evidence>
<dbReference type="InterPro" id="IPR014225">
    <property type="entry name" value="Spore_II_D_firmicutes"/>
</dbReference>